<accession>A0A0U1TZ61</accession>
<evidence type="ECO:0000256" key="3">
    <source>
        <dbReference type="SAM" id="SignalP"/>
    </source>
</evidence>
<dbReference type="Pfam" id="PF01826">
    <property type="entry name" value="TIL"/>
    <property type="match status" value="1"/>
</dbReference>
<dbReference type="AlphaFoldDB" id="A0A0U1TZ61"/>
<dbReference type="Gene3D" id="2.10.25.10">
    <property type="entry name" value="Laminin"/>
    <property type="match status" value="1"/>
</dbReference>
<dbReference type="InterPro" id="IPR002919">
    <property type="entry name" value="TIL_dom"/>
</dbReference>
<evidence type="ECO:0000259" key="4">
    <source>
        <dbReference type="Pfam" id="PF01826"/>
    </source>
</evidence>
<sequence length="79" mass="8726">MKISVIISILFIVSNVFATDQCEKENEEFLFCGSACPLSCKNFLTNPQACMLQCIIGCYCKNGYVRAASGDCIRPEDCN</sequence>
<evidence type="ECO:0000256" key="1">
    <source>
        <dbReference type="ARBA" id="ARBA00022690"/>
    </source>
</evidence>
<evidence type="ECO:0000256" key="2">
    <source>
        <dbReference type="ARBA" id="ARBA00023157"/>
    </source>
</evidence>
<dbReference type="PANTHER" id="PTHR23259:SF70">
    <property type="entry name" value="ACCESSORY GLAND PROTEIN ACP62F-RELATED"/>
    <property type="match status" value="1"/>
</dbReference>
<dbReference type="EMBL" id="EU252318">
    <property type="protein sequence ID" value="ACD11896.1"/>
    <property type="molecule type" value="mRNA"/>
</dbReference>
<reference evidence="5" key="1">
    <citation type="submission" date="2007-10" db="EMBL/GenBank/DDBJ databases">
        <title>Classification and functional annotation of ESTs from venom glands of Isometrus maculatus.</title>
        <authorList>
            <person name="Li W."/>
            <person name="Ma Y."/>
            <person name="Zhao R."/>
            <person name="Cao Z."/>
        </authorList>
    </citation>
    <scope>NUCLEOTIDE SEQUENCE</scope>
    <source>
        <tissue evidence="5">Venom gland</tissue>
    </source>
</reference>
<evidence type="ECO:0000313" key="5">
    <source>
        <dbReference type="EMBL" id="ACD11896.1"/>
    </source>
</evidence>
<proteinExistence type="evidence at transcript level"/>
<dbReference type="GO" id="GO:0030414">
    <property type="term" value="F:peptidase inhibitor activity"/>
    <property type="evidence" value="ECO:0007669"/>
    <property type="project" value="UniProtKB-KW"/>
</dbReference>
<name>A0A0U1TZ61_ISOMC</name>
<keyword evidence="1" id="KW-0646">Protease inhibitor</keyword>
<dbReference type="SUPFAM" id="SSF57567">
    <property type="entry name" value="Serine protease inhibitors"/>
    <property type="match status" value="1"/>
</dbReference>
<protein>
    <recommendedName>
        <fullName evidence="4">TIL domain-containing protein</fullName>
    </recommendedName>
</protein>
<dbReference type="InterPro" id="IPR036084">
    <property type="entry name" value="Ser_inhib-like_sf"/>
</dbReference>
<feature type="chain" id="PRO_5006829294" description="TIL domain-containing protein" evidence="3">
    <location>
        <begin position="19"/>
        <end position="79"/>
    </location>
</feature>
<feature type="domain" description="TIL" evidence="4">
    <location>
        <begin position="24"/>
        <end position="78"/>
    </location>
</feature>
<dbReference type="PANTHER" id="PTHR23259">
    <property type="entry name" value="RIDDLE"/>
    <property type="match status" value="1"/>
</dbReference>
<dbReference type="InterPro" id="IPR051368">
    <property type="entry name" value="SerProtInhib-TIL_Domain"/>
</dbReference>
<keyword evidence="2" id="KW-1015">Disulfide bond</keyword>
<organism evidence="5">
    <name type="scientific">Isometrus maculatus</name>
    <name type="common">Lesser brown scorpion</name>
    <name type="synonym">Scorpio maculatus</name>
    <dbReference type="NCBI Taxonomy" id="497827"/>
    <lineage>
        <taxon>Eukaryota</taxon>
        <taxon>Metazoa</taxon>
        <taxon>Ecdysozoa</taxon>
        <taxon>Arthropoda</taxon>
        <taxon>Chelicerata</taxon>
        <taxon>Arachnida</taxon>
        <taxon>Scorpiones</taxon>
        <taxon>Buthida</taxon>
        <taxon>Buthoidea</taxon>
        <taxon>Buthidae</taxon>
        <taxon>Isometrus</taxon>
    </lineage>
</organism>
<feature type="signal peptide" evidence="3">
    <location>
        <begin position="1"/>
        <end position="18"/>
    </location>
</feature>
<keyword evidence="3" id="KW-0732">Signal</keyword>
<dbReference type="CDD" id="cd19941">
    <property type="entry name" value="TIL"/>
    <property type="match status" value="1"/>
</dbReference>